<evidence type="ECO:0000256" key="1">
    <source>
        <dbReference type="SAM" id="MobiDB-lite"/>
    </source>
</evidence>
<keyword evidence="2" id="KW-0812">Transmembrane</keyword>
<keyword evidence="2" id="KW-0472">Membrane</keyword>
<dbReference type="AlphaFoldDB" id="A0A485LKN6"/>
<feature type="chain" id="PRO_5036116548" evidence="3">
    <location>
        <begin position="28"/>
        <end position="176"/>
    </location>
</feature>
<evidence type="ECO:0000256" key="3">
    <source>
        <dbReference type="SAM" id="SignalP"/>
    </source>
</evidence>
<accession>A0A485LKN6</accession>
<feature type="region of interest" description="Disordered" evidence="1">
    <location>
        <begin position="155"/>
        <end position="176"/>
    </location>
</feature>
<name>A0A485LKN6_9STRA</name>
<dbReference type="EMBL" id="CAADRA010007074">
    <property type="protein sequence ID" value="VFT99039.1"/>
    <property type="molecule type" value="Genomic_DNA"/>
</dbReference>
<sequence length="176" mass="18864">MARRRVIGSVTAAAFIALSFLPQVALAQDLIQGGNSSASSSQNLGSNATTAGPPQQKPRNEQRPDRGDGDGGDDKRHGGSQNGDEDFCNRADGCDPYATIYIAVALFAMLTIGMIYVIYKRRKVRRLVNIAHSPPLLEMNRGFAKDDHIEGDFATTASPHESVTGGAERINGHRAL</sequence>
<protein>
    <submittedName>
        <fullName evidence="5">Aste57867_22376 protein</fullName>
    </submittedName>
</protein>
<evidence type="ECO:0000256" key="2">
    <source>
        <dbReference type="SAM" id="Phobius"/>
    </source>
</evidence>
<feature type="signal peptide" evidence="3">
    <location>
        <begin position="1"/>
        <end position="27"/>
    </location>
</feature>
<dbReference type="Proteomes" id="UP000332933">
    <property type="component" value="Unassembled WGS sequence"/>
</dbReference>
<feature type="transmembrane region" description="Helical" evidence="2">
    <location>
        <begin position="98"/>
        <end position="119"/>
    </location>
</feature>
<feature type="region of interest" description="Disordered" evidence="1">
    <location>
        <begin position="36"/>
        <end position="88"/>
    </location>
</feature>
<evidence type="ECO:0000313" key="6">
    <source>
        <dbReference type="Proteomes" id="UP000332933"/>
    </source>
</evidence>
<feature type="compositionally biased region" description="Basic and acidic residues" evidence="1">
    <location>
        <begin position="58"/>
        <end position="77"/>
    </location>
</feature>
<evidence type="ECO:0000313" key="4">
    <source>
        <dbReference type="EMBL" id="KAF0685768.1"/>
    </source>
</evidence>
<feature type="compositionally biased region" description="Low complexity" evidence="1">
    <location>
        <begin position="36"/>
        <end position="48"/>
    </location>
</feature>
<dbReference type="OrthoDB" id="79682at2759"/>
<proteinExistence type="predicted"/>
<keyword evidence="6" id="KW-1185">Reference proteome</keyword>
<keyword evidence="2" id="KW-1133">Transmembrane helix</keyword>
<reference evidence="4" key="2">
    <citation type="submission" date="2019-06" db="EMBL/GenBank/DDBJ databases">
        <title>Genomics analysis of Aphanomyces spp. identifies a new class of oomycete effector associated with host adaptation.</title>
        <authorList>
            <person name="Gaulin E."/>
        </authorList>
    </citation>
    <scope>NUCLEOTIDE SEQUENCE</scope>
    <source>
        <strain evidence="4">CBS 578.67</strain>
    </source>
</reference>
<organism evidence="5 6">
    <name type="scientific">Aphanomyces stellatus</name>
    <dbReference type="NCBI Taxonomy" id="120398"/>
    <lineage>
        <taxon>Eukaryota</taxon>
        <taxon>Sar</taxon>
        <taxon>Stramenopiles</taxon>
        <taxon>Oomycota</taxon>
        <taxon>Saprolegniomycetes</taxon>
        <taxon>Saprolegniales</taxon>
        <taxon>Verrucalvaceae</taxon>
        <taxon>Aphanomyces</taxon>
    </lineage>
</organism>
<dbReference type="EMBL" id="VJMH01007048">
    <property type="protein sequence ID" value="KAF0685768.1"/>
    <property type="molecule type" value="Genomic_DNA"/>
</dbReference>
<keyword evidence="3" id="KW-0732">Signal</keyword>
<gene>
    <name evidence="5" type="primary">Aste57867_22376</name>
    <name evidence="4" type="ORF">As57867_022306</name>
    <name evidence="5" type="ORF">ASTE57867_22376</name>
</gene>
<reference evidence="5 6" key="1">
    <citation type="submission" date="2019-03" db="EMBL/GenBank/DDBJ databases">
        <authorList>
            <person name="Gaulin E."/>
            <person name="Dumas B."/>
        </authorList>
    </citation>
    <scope>NUCLEOTIDE SEQUENCE [LARGE SCALE GENOMIC DNA]</scope>
    <source>
        <strain evidence="5">CBS 568.67</strain>
    </source>
</reference>
<evidence type="ECO:0000313" key="5">
    <source>
        <dbReference type="EMBL" id="VFT99039.1"/>
    </source>
</evidence>